<dbReference type="GO" id="GO:0046872">
    <property type="term" value="F:metal ion binding"/>
    <property type="evidence" value="ECO:0007669"/>
    <property type="project" value="UniProtKB-KW"/>
</dbReference>
<evidence type="ECO:0000259" key="2">
    <source>
        <dbReference type="Pfam" id="PF12850"/>
    </source>
</evidence>
<evidence type="ECO:0000313" key="3">
    <source>
        <dbReference type="EMBL" id="RKS81421.1"/>
    </source>
</evidence>
<protein>
    <recommendedName>
        <fullName evidence="1">Phosphoesterase</fullName>
        <ecNumber evidence="1">3.1.4.-</ecNumber>
    </recommendedName>
</protein>
<dbReference type="PANTHER" id="PTHR11124">
    <property type="entry name" value="VACUOLAR SORTING PROTEIN VPS29"/>
    <property type="match status" value="1"/>
</dbReference>
<dbReference type="Proteomes" id="UP000268233">
    <property type="component" value="Unassembled WGS sequence"/>
</dbReference>
<dbReference type="EC" id="3.1.4.-" evidence="1"/>
<dbReference type="Gene3D" id="3.60.21.10">
    <property type="match status" value="1"/>
</dbReference>
<feature type="domain" description="Calcineurin-like phosphoesterase" evidence="2">
    <location>
        <begin position="1"/>
        <end position="152"/>
    </location>
</feature>
<comment type="similarity">
    <text evidence="1">Belongs to the metallophosphoesterase superfamily. YfcE family.</text>
</comment>
<dbReference type="NCBIfam" id="TIGR00040">
    <property type="entry name" value="yfcE"/>
    <property type="match status" value="1"/>
</dbReference>
<name>A0A495R273_9EURY</name>
<keyword evidence="4" id="KW-1185">Reference proteome</keyword>
<organism evidence="3 4">
    <name type="scientific">Haloarcula quadrata</name>
    <dbReference type="NCBI Taxonomy" id="182779"/>
    <lineage>
        <taxon>Archaea</taxon>
        <taxon>Methanobacteriati</taxon>
        <taxon>Methanobacteriota</taxon>
        <taxon>Stenosarchaea group</taxon>
        <taxon>Halobacteria</taxon>
        <taxon>Halobacteriales</taxon>
        <taxon>Haloarculaceae</taxon>
        <taxon>Haloarcula</taxon>
    </lineage>
</organism>
<comment type="cofactor">
    <cofactor evidence="1">
        <name>a divalent metal cation</name>
        <dbReference type="ChEBI" id="CHEBI:60240"/>
    </cofactor>
</comment>
<dbReference type="InterPro" id="IPR029052">
    <property type="entry name" value="Metallo-depent_PP-like"/>
</dbReference>
<dbReference type="InterPro" id="IPR024654">
    <property type="entry name" value="Calcineurin-like_PHP_lpxH"/>
</dbReference>
<accession>A0A495R273</accession>
<evidence type="ECO:0000256" key="1">
    <source>
        <dbReference type="RuleBase" id="RU362039"/>
    </source>
</evidence>
<keyword evidence="1" id="KW-0479">Metal-binding</keyword>
<dbReference type="InterPro" id="IPR000979">
    <property type="entry name" value="Phosphodiesterase_MJ0936/Vps29"/>
</dbReference>
<dbReference type="AlphaFoldDB" id="A0A495R273"/>
<sequence>MDVALISDSHIPSREHEIPPSFRERIEVADHVIHAGDFDSKGALADIRHMAAELTAVSGNIDPQIGLPERATVELGGVTFVVTHGTGPHQGWADRVATAVREAADSNAIGVAGHTHEQTDIVYEGVWLLNPGSVTGASPADRPTMLTATVEDGSLDVAQHQL</sequence>
<dbReference type="EMBL" id="RBWW01000001">
    <property type="protein sequence ID" value="RKS81421.1"/>
    <property type="molecule type" value="Genomic_DNA"/>
</dbReference>
<dbReference type="SUPFAM" id="SSF56300">
    <property type="entry name" value="Metallo-dependent phosphatases"/>
    <property type="match status" value="1"/>
</dbReference>
<gene>
    <name evidence="3" type="ORF">BDK61_0704</name>
</gene>
<dbReference type="GO" id="GO:0016787">
    <property type="term" value="F:hydrolase activity"/>
    <property type="evidence" value="ECO:0007669"/>
    <property type="project" value="UniProtKB-UniRule"/>
</dbReference>
<proteinExistence type="inferred from homology"/>
<evidence type="ECO:0000313" key="4">
    <source>
        <dbReference type="Proteomes" id="UP000268233"/>
    </source>
</evidence>
<dbReference type="Pfam" id="PF12850">
    <property type="entry name" value="Metallophos_2"/>
    <property type="match status" value="1"/>
</dbReference>
<dbReference type="RefSeq" id="WP_121302308.1">
    <property type="nucleotide sequence ID" value="NZ_RBWW01000001.1"/>
</dbReference>
<reference evidence="3 4" key="1">
    <citation type="submission" date="2018-10" db="EMBL/GenBank/DDBJ databases">
        <title>Genomic Encyclopedia of Archaeal and Bacterial Type Strains, Phase II (KMG-II): from individual species to whole genera.</title>
        <authorList>
            <person name="Goeker M."/>
        </authorList>
    </citation>
    <scope>NUCLEOTIDE SEQUENCE [LARGE SCALE GENOMIC DNA]</scope>
    <source>
        <strain evidence="3 4">DSM 11927</strain>
    </source>
</reference>
<comment type="caution">
    <text evidence="3">The sequence shown here is derived from an EMBL/GenBank/DDBJ whole genome shotgun (WGS) entry which is preliminary data.</text>
</comment>